<reference evidence="2" key="5">
    <citation type="journal article" date="2021" name="G3 (Bethesda)">
        <title>Aegilops tauschii genome assembly Aet v5.0 features greater sequence contiguity and improved annotation.</title>
        <authorList>
            <person name="Wang L."/>
            <person name="Zhu T."/>
            <person name="Rodriguez J.C."/>
            <person name="Deal K.R."/>
            <person name="Dubcovsky J."/>
            <person name="McGuire P.E."/>
            <person name="Lux T."/>
            <person name="Spannagl M."/>
            <person name="Mayer K.F.X."/>
            <person name="Baldrich P."/>
            <person name="Meyers B.C."/>
            <person name="Huo N."/>
            <person name="Gu Y.Q."/>
            <person name="Zhou H."/>
            <person name="Devos K.M."/>
            <person name="Bennetzen J.L."/>
            <person name="Unver T."/>
            <person name="Budak H."/>
            <person name="Gulick P.J."/>
            <person name="Galiba G."/>
            <person name="Kalapos B."/>
            <person name="Nelson D.R."/>
            <person name="Li P."/>
            <person name="You F.M."/>
            <person name="Luo M.C."/>
            <person name="Dvorak J."/>
        </authorList>
    </citation>
    <scope>NUCLEOTIDE SEQUENCE [LARGE SCALE GENOMIC DNA]</scope>
    <source>
        <strain evidence="2">cv. AL8/78</strain>
    </source>
</reference>
<reference evidence="3" key="1">
    <citation type="journal article" date="2014" name="Science">
        <title>Ancient hybridizations among the ancestral genomes of bread wheat.</title>
        <authorList>
            <consortium name="International Wheat Genome Sequencing Consortium,"/>
            <person name="Marcussen T."/>
            <person name="Sandve S.R."/>
            <person name="Heier L."/>
            <person name="Spannagl M."/>
            <person name="Pfeifer M."/>
            <person name="Jakobsen K.S."/>
            <person name="Wulff B.B."/>
            <person name="Steuernagel B."/>
            <person name="Mayer K.F."/>
            <person name="Olsen O.A."/>
        </authorList>
    </citation>
    <scope>NUCLEOTIDE SEQUENCE [LARGE SCALE GENOMIC DNA]</scope>
    <source>
        <strain evidence="3">cv. AL8/78</strain>
    </source>
</reference>
<evidence type="ECO:0000313" key="3">
    <source>
        <dbReference type="Proteomes" id="UP000015105"/>
    </source>
</evidence>
<dbReference type="Gramene" id="AET2Gv20649800.7">
    <property type="protein sequence ID" value="AET2Gv20649800.7"/>
    <property type="gene ID" value="AET2Gv20649800"/>
</dbReference>
<organism evidence="2 3">
    <name type="scientific">Aegilops tauschii subsp. strangulata</name>
    <name type="common">Goatgrass</name>
    <dbReference type="NCBI Taxonomy" id="200361"/>
    <lineage>
        <taxon>Eukaryota</taxon>
        <taxon>Viridiplantae</taxon>
        <taxon>Streptophyta</taxon>
        <taxon>Embryophyta</taxon>
        <taxon>Tracheophyta</taxon>
        <taxon>Spermatophyta</taxon>
        <taxon>Magnoliopsida</taxon>
        <taxon>Liliopsida</taxon>
        <taxon>Poales</taxon>
        <taxon>Poaceae</taxon>
        <taxon>BOP clade</taxon>
        <taxon>Pooideae</taxon>
        <taxon>Triticodae</taxon>
        <taxon>Triticeae</taxon>
        <taxon>Triticinae</taxon>
        <taxon>Aegilops</taxon>
    </lineage>
</organism>
<accession>A0A453BVU0</accession>
<feature type="compositionally biased region" description="Basic and acidic residues" evidence="1">
    <location>
        <begin position="1"/>
        <end position="13"/>
    </location>
</feature>
<feature type="region of interest" description="Disordered" evidence="1">
    <location>
        <begin position="1"/>
        <end position="28"/>
    </location>
</feature>
<evidence type="ECO:0000313" key="2">
    <source>
        <dbReference type="EnsemblPlants" id="AET2Gv20649800.7"/>
    </source>
</evidence>
<evidence type="ECO:0000256" key="1">
    <source>
        <dbReference type="SAM" id="MobiDB-lite"/>
    </source>
</evidence>
<name>A0A453BVU0_AEGTS</name>
<dbReference type="EnsemblPlants" id="AET2Gv20649800.7">
    <property type="protein sequence ID" value="AET2Gv20649800.7"/>
    <property type="gene ID" value="AET2Gv20649800"/>
</dbReference>
<sequence>GEGKRFHRIEEGKRKGKTSGGHPSRRRPRARAVLVLCATVRRGDLARDPAEGKRGRAAKDAGAASSAAADYVLLCRIQPGFLSVYYFSGLPERWHLLVK</sequence>
<reference evidence="3" key="2">
    <citation type="journal article" date="2017" name="Nat. Plants">
        <title>The Aegilops tauschii genome reveals multiple impacts of transposons.</title>
        <authorList>
            <person name="Zhao G."/>
            <person name="Zou C."/>
            <person name="Li K."/>
            <person name="Wang K."/>
            <person name="Li T."/>
            <person name="Gao L."/>
            <person name="Zhang X."/>
            <person name="Wang H."/>
            <person name="Yang Z."/>
            <person name="Liu X."/>
            <person name="Jiang W."/>
            <person name="Mao L."/>
            <person name="Kong X."/>
            <person name="Jiao Y."/>
            <person name="Jia J."/>
        </authorList>
    </citation>
    <scope>NUCLEOTIDE SEQUENCE [LARGE SCALE GENOMIC DNA]</scope>
    <source>
        <strain evidence="3">cv. AL8/78</strain>
    </source>
</reference>
<reference evidence="2" key="3">
    <citation type="journal article" date="2017" name="Nature">
        <title>Genome sequence of the progenitor of the wheat D genome Aegilops tauschii.</title>
        <authorList>
            <person name="Luo M.C."/>
            <person name="Gu Y.Q."/>
            <person name="Puiu D."/>
            <person name="Wang H."/>
            <person name="Twardziok S.O."/>
            <person name="Deal K.R."/>
            <person name="Huo N."/>
            <person name="Zhu T."/>
            <person name="Wang L."/>
            <person name="Wang Y."/>
            <person name="McGuire P.E."/>
            <person name="Liu S."/>
            <person name="Long H."/>
            <person name="Ramasamy R.K."/>
            <person name="Rodriguez J.C."/>
            <person name="Van S.L."/>
            <person name="Yuan L."/>
            <person name="Wang Z."/>
            <person name="Xia Z."/>
            <person name="Xiao L."/>
            <person name="Anderson O.D."/>
            <person name="Ouyang S."/>
            <person name="Liang Y."/>
            <person name="Zimin A.V."/>
            <person name="Pertea G."/>
            <person name="Qi P."/>
            <person name="Bennetzen J.L."/>
            <person name="Dai X."/>
            <person name="Dawson M.W."/>
            <person name="Muller H.G."/>
            <person name="Kugler K."/>
            <person name="Rivarola-Duarte L."/>
            <person name="Spannagl M."/>
            <person name="Mayer K.F.X."/>
            <person name="Lu F.H."/>
            <person name="Bevan M.W."/>
            <person name="Leroy P."/>
            <person name="Li P."/>
            <person name="You F.M."/>
            <person name="Sun Q."/>
            <person name="Liu Z."/>
            <person name="Lyons E."/>
            <person name="Wicker T."/>
            <person name="Salzberg S.L."/>
            <person name="Devos K.M."/>
            <person name="Dvorak J."/>
        </authorList>
    </citation>
    <scope>NUCLEOTIDE SEQUENCE [LARGE SCALE GENOMIC DNA]</scope>
    <source>
        <strain evidence="2">cv. AL8/78</strain>
    </source>
</reference>
<protein>
    <submittedName>
        <fullName evidence="2">Uncharacterized protein</fullName>
    </submittedName>
</protein>
<reference evidence="2" key="4">
    <citation type="submission" date="2019-03" db="UniProtKB">
        <authorList>
            <consortium name="EnsemblPlants"/>
        </authorList>
    </citation>
    <scope>IDENTIFICATION</scope>
</reference>
<dbReference type="Proteomes" id="UP000015105">
    <property type="component" value="Chromosome 2D"/>
</dbReference>
<keyword evidence="3" id="KW-1185">Reference proteome</keyword>
<proteinExistence type="predicted"/>
<dbReference type="AlphaFoldDB" id="A0A453BVU0"/>